<proteinExistence type="predicted"/>
<gene>
    <name evidence="2" type="ORF">H9639_00790</name>
</gene>
<keyword evidence="1" id="KW-0812">Transmembrane</keyword>
<sequence>MATVVAVVGFGLILLVLYLAKVWQRRRVEIAGVRVQMRPRGVGAVALLMAVIWACLCGALALAVYTEVAAYVATIAFVVAASGMRPIIAKAGPAFVISSGGSSAAPDGGHRPDQAVFDEHREALARGEERVLRRTVAGTLHSYRKDEQVSPSDDPYNLRSLPVGILISSIYLGFAVFCAVMFFVGDGENYPAWVLPVGAVACVYGGRPAFVFCRDEYRASKIRKERGVLQPDRGKALRVRGVAGKESAV</sequence>
<keyword evidence="3" id="KW-1185">Reference proteome</keyword>
<keyword evidence="1" id="KW-0472">Membrane</keyword>
<keyword evidence="1" id="KW-1133">Transmembrane helix</keyword>
<evidence type="ECO:0000313" key="3">
    <source>
        <dbReference type="Proteomes" id="UP000609874"/>
    </source>
</evidence>
<comment type="caution">
    <text evidence="2">The sequence shown here is derived from an EMBL/GenBank/DDBJ whole genome shotgun (WGS) entry which is preliminary data.</text>
</comment>
<protein>
    <submittedName>
        <fullName evidence="2">Uncharacterized protein</fullName>
    </submittedName>
</protein>
<feature type="transmembrane region" description="Helical" evidence="1">
    <location>
        <begin position="190"/>
        <end position="213"/>
    </location>
</feature>
<feature type="transmembrane region" description="Helical" evidence="1">
    <location>
        <begin position="163"/>
        <end position="184"/>
    </location>
</feature>
<name>A0ABR8UNY6_9MICC</name>
<accession>A0ABR8UNY6</accession>
<feature type="transmembrane region" description="Helical" evidence="1">
    <location>
        <begin position="68"/>
        <end position="88"/>
    </location>
</feature>
<evidence type="ECO:0000256" key="1">
    <source>
        <dbReference type="SAM" id="Phobius"/>
    </source>
</evidence>
<dbReference type="EMBL" id="JACSQD010000001">
    <property type="protein sequence ID" value="MBD7993841.1"/>
    <property type="molecule type" value="Genomic_DNA"/>
</dbReference>
<reference evidence="2 3" key="1">
    <citation type="submission" date="2020-08" db="EMBL/GenBank/DDBJ databases">
        <title>A Genomic Blueprint of the Chicken Gut Microbiome.</title>
        <authorList>
            <person name="Gilroy R."/>
            <person name="Ravi A."/>
            <person name="Getino M."/>
            <person name="Pursley I."/>
            <person name="Horton D.L."/>
            <person name="Alikhan N.-F."/>
            <person name="Baker D."/>
            <person name="Gharbi K."/>
            <person name="Hall N."/>
            <person name="Watson M."/>
            <person name="Adriaenssens E.M."/>
            <person name="Foster-Nyarko E."/>
            <person name="Jarju S."/>
            <person name="Secka A."/>
            <person name="Antonio M."/>
            <person name="Oren A."/>
            <person name="Chaudhuri R."/>
            <person name="La Ragione R.M."/>
            <person name="Hildebrand F."/>
            <person name="Pallen M.J."/>
        </authorList>
    </citation>
    <scope>NUCLEOTIDE SEQUENCE [LARGE SCALE GENOMIC DNA]</scope>
    <source>
        <strain evidence="2 3">Sa2CUA1</strain>
    </source>
</reference>
<dbReference type="Proteomes" id="UP000609874">
    <property type="component" value="Unassembled WGS sequence"/>
</dbReference>
<organism evidence="2 3">
    <name type="scientific">Arthrobacter gallicola</name>
    <dbReference type="NCBI Taxonomy" id="2762225"/>
    <lineage>
        <taxon>Bacteria</taxon>
        <taxon>Bacillati</taxon>
        <taxon>Actinomycetota</taxon>
        <taxon>Actinomycetes</taxon>
        <taxon>Micrococcales</taxon>
        <taxon>Micrococcaceae</taxon>
        <taxon>Arthrobacter</taxon>
    </lineage>
</organism>
<feature type="transmembrane region" description="Helical" evidence="1">
    <location>
        <begin position="6"/>
        <end position="23"/>
    </location>
</feature>
<feature type="transmembrane region" description="Helical" evidence="1">
    <location>
        <begin position="44"/>
        <end position="62"/>
    </location>
</feature>
<evidence type="ECO:0000313" key="2">
    <source>
        <dbReference type="EMBL" id="MBD7993841.1"/>
    </source>
</evidence>